<evidence type="ECO:0000313" key="5">
    <source>
        <dbReference type="EMBL" id="RCX23081.1"/>
    </source>
</evidence>
<feature type="DNA-binding region" description="H-T-H motif" evidence="2">
    <location>
        <begin position="36"/>
        <end position="55"/>
    </location>
</feature>
<dbReference type="GO" id="GO:0003677">
    <property type="term" value="F:DNA binding"/>
    <property type="evidence" value="ECO:0007669"/>
    <property type="project" value="UniProtKB-UniRule"/>
</dbReference>
<keyword evidence="6" id="KW-1185">Reference proteome</keyword>
<accession>A0A369BNW6</accession>
<feature type="region of interest" description="Disordered" evidence="3">
    <location>
        <begin position="198"/>
        <end position="233"/>
    </location>
</feature>
<dbReference type="OrthoDB" id="2720430at2"/>
<comment type="caution">
    <text evidence="5">The sequence shown here is derived from an EMBL/GenBank/DDBJ whole genome shotgun (WGS) entry which is preliminary data.</text>
</comment>
<evidence type="ECO:0000256" key="1">
    <source>
        <dbReference type="ARBA" id="ARBA00023125"/>
    </source>
</evidence>
<feature type="domain" description="HTH tetR-type" evidence="4">
    <location>
        <begin position="14"/>
        <end position="73"/>
    </location>
</feature>
<reference evidence="5 6" key="1">
    <citation type="submission" date="2018-07" db="EMBL/GenBank/DDBJ databases">
        <title>Genomic Encyclopedia of Type Strains, Phase III (KMG-III): the genomes of soil and plant-associated and newly described type strains.</title>
        <authorList>
            <person name="Whitman W."/>
        </authorList>
    </citation>
    <scope>NUCLEOTIDE SEQUENCE [LARGE SCALE GENOMIC DNA]</scope>
    <source>
        <strain evidence="5 6">CECT 8333</strain>
    </source>
</reference>
<sequence length="270" mass="28364">MTPRTKEQNEQIRIRRMAQILKVAADVYLDKGMLMEIRDVAAEAGLGYGTVYHYYKNKADVLHDLLAQAMNRAEEILRLSSPVVAVPADAVGASGTPAFPAGTSGNGGGIAAVSAVATEARVVAAAKTGSGPPQDQDDLRALAVRLLESWGDDHAFYLACQLGGDQFRALPEEQAARLTAAYREQILLPLSRLISVASNGGSGRSGPPGPSEQPGRVRPPGASSHSGTAPVPGPGRQAEWLLAALTGCALSSIRRGTLRSEAGQIVRFLF</sequence>
<dbReference type="PROSITE" id="PS50977">
    <property type="entry name" value="HTH_TETR_2"/>
    <property type="match status" value="1"/>
</dbReference>
<dbReference type="AlphaFoldDB" id="A0A369BNW6"/>
<dbReference type="SUPFAM" id="SSF46689">
    <property type="entry name" value="Homeodomain-like"/>
    <property type="match status" value="1"/>
</dbReference>
<keyword evidence="1 2" id="KW-0238">DNA-binding</keyword>
<dbReference type="Pfam" id="PF00440">
    <property type="entry name" value="TetR_N"/>
    <property type="match status" value="1"/>
</dbReference>
<dbReference type="EMBL" id="QPJW01000001">
    <property type="protein sequence ID" value="RCX23081.1"/>
    <property type="molecule type" value="Genomic_DNA"/>
</dbReference>
<dbReference type="Gene3D" id="1.10.357.10">
    <property type="entry name" value="Tetracycline Repressor, domain 2"/>
    <property type="match status" value="1"/>
</dbReference>
<evidence type="ECO:0000256" key="3">
    <source>
        <dbReference type="SAM" id="MobiDB-lite"/>
    </source>
</evidence>
<name>A0A369BNW6_9BACL</name>
<evidence type="ECO:0000256" key="2">
    <source>
        <dbReference type="PROSITE-ProRule" id="PRU00335"/>
    </source>
</evidence>
<dbReference type="PRINTS" id="PR00455">
    <property type="entry name" value="HTHTETR"/>
</dbReference>
<evidence type="ECO:0000313" key="6">
    <source>
        <dbReference type="Proteomes" id="UP000253090"/>
    </source>
</evidence>
<dbReference type="Proteomes" id="UP000253090">
    <property type="component" value="Unassembled WGS sequence"/>
</dbReference>
<dbReference type="InterPro" id="IPR001647">
    <property type="entry name" value="HTH_TetR"/>
</dbReference>
<proteinExistence type="predicted"/>
<dbReference type="RefSeq" id="WP_114494998.1">
    <property type="nucleotide sequence ID" value="NZ_QPJW01000001.1"/>
</dbReference>
<dbReference type="InterPro" id="IPR009057">
    <property type="entry name" value="Homeodomain-like_sf"/>
</dbReference>
<organism evidence="5 6">
    <name type="scientific">Fontibacillus phaseoli</name>
    <dbReference type="NCBI Taxonomy" id="1416533"/>
    <lineage>
        <taxon>Bacteria</taxon>
        <taxon>Bacillati</taxon>
        <taxon>Bacillota</taxon>
        <taxon>Bacilli</taxon>
        <taxon>Bacillales</taxon>
        <taxon>Paenibacillaceae</taxon>
        <taxon>Fontibacillus</taxon>
    </lineage>
</organism>
<gene>
    <name evidence="5" type="ORF">DFP94_101673</name>
</gene>
<evidence type="ECO:0000259" key="4">
    <source>
        <dbReference type="PROSITE" id="PS50977"/>
    </source>
</evidence>
<protein>
    <submittedName>
        <fullName evidence="5">TetR family transcriptional regulator</fullName>
    </submittedName>
</protein>